<dbReference type="PROSITE" id="PS50022">
    <property type="entry name" value="FA58C_3"/>
    <property type="match status" value="1"/>
</dbReference>
<dbReference type="InterPro" id="IPR008964">
    <property type="entry name" value="Invasin/intimin_cell_adhesion"/>
</dbReference>
<accession>A0A5J4S9B7</accession>
<evidence type="ECO:0000259" key="1">
    <source>
        <dbReference type="PROSITE" id="PS50022"/>
    </source>
</evidence>
<dbReference type="SUPFAM" id="SSF49785">
    <property type="entry name" value="Galactose-binding domain-like"/>
    <property type="match status" value="1"/>
</dbReference>
<dbReference type="AlphaFoldDB" id="A0A5J4S9B7"/>
<dbReference type="Gene3D" id="2.60.40.1080">
    <property type="match status" value="2"/>
</dbReference>
<sequence length="336" mass="36690">MRTNNFIHNLCIILFISSLSGCLKYPAYEVTNPPFVNQTSLEMYVGEQREVVSSPVSANFKWTSKNVTVATVSQTGIVKAIGEGATTIIVESDNDQKTIDVRVRVFVPTTDITLPKELVRLFEGDKVQVWAYPVPDDASESIVWTSANSSVATINKSGVVTAQALGITTVTASSGDITKTIEINISELYKCDKTEWTVEVSDETASDGGGKDRMIDGNTDNAGYWHSQWSPSNTPLPHWAVIDMKEPIEAGRIITQRRSNGDTKTLQYFIGNDPDPDAGTWTKIAEGAYASTTSAHSITLDVAEPVSGRYLKLVLPDSNRVPFTAICEIDVFGLRN</sequence>
<dbReference type="EMBL" id="SNRY01000308">
    <property type="protein sequence ID" value="KAA6342734.1"/>
    <property type="molecule type" value="Genomic_DNA"/>
</dbReference>
<protein>
    <recommendedName>
        <fullName evidence="1">F5/8 type C domain-containing protein</fullName>
    </recommendedName>
</protein>
<proteinExistence type="predicted"/>
<reference evidence="2" key="1">
    <citation type="submission" date="2019-03" db="EMBL/GenBank/DDBJ databases">
        <title>Single cell metagenomics reveals metabolic interactions within the superorganism composed of flagellate Streblomastix strix and complex community of Bacteroidetes bacteria on its surface.</title>
        <authorList>
            <person name="Treitli S.C."/>
            <person name="Kolisko M."/>
            <person name="Husnik F."/>
            <person name="Keeling P."/>
            <person name="Hampl V."/>
        </authorList>
    </citation>
    <scope>NUCLEOTIDE SEQUENCE</scope>
    <source>
        <strain evidence="2">STM</strain>
    </source>
</reference>
<gene>
    <name evidence="2" type="ORF">EZS27_009537</name>
</gene>
<organism evidence="2">
    <name type="scientific">termite gut metagenome</name>
    <dbReference type="NCBI Taxonomy" id="433724"/>
    <lineage>
        <taxon>unclassified sequences</taxon>
        <taxon>metagenomes</taxon>
        <taxon>organismal metagenomes</taxon>
    </lineage>
</organism>
<dbReference type="Pfam" id="PF02368">
    <property type="entry name" value="Big_2"/>
    <property type="match status" value="2"/>
</dbReference>
<dbReference type="InterPro" id="IPR008979">
    <property type="entry name" value="Galactose-bd-like_sf"/>
</dbReference>
<dbReference type="SUPFAM" id="SSF49373">
    <property type="entry name" value="Invasin/intimin cell-adhesion fragments"/>
    <property type="match status" value="2"/>
</dbReference>
<name>A0A5J4S9B7_9ZZZZ</name>
<dbReference type="InterPro" id="IPR000421">
    <property type="entry name" value="FA58C"/>
</dbReference>
<dbReference type="Pfam" id="PF00754">
    <property type="entry name" value="F5_F8_type_C"/>
    <property type="match status" value="1"/>
</dbReference>
<feature type="domain" description="F5/8 type C" evidence="1">
    <location>
        <begin position="178"/>
        <end position="334"/>
    </location>
</feature>
<dbReference type="InterPro" id="IPR003343">
    <property type="entry name" value="Big_2"/>
</dbReference>
<dbReference type="Gene3D" id="2.60.120.260">
    <property type="entry name" value="Galactose-binding domain-like"/>
    <property type="match status" value="1"/>
</dbReference>
<dbReference type="SMART" id="SM00635">
    <property type="entry name" value="BID_2"/>
    <property type="match status" value="2"/>
</dbReference>
<comment type="caution">
    <text evidence="2">The sequence shown here is derived from an EMBL/GenBank/DDBJ whole genome shotgun (WGS) entry which is preliminary data.</text>
</comment>
<dbReference type="PROSITE" id="PS51257">
    <property type="entry name" value="PROKAR_LIPOPROTEIN"/>
    <property type="match status" value="1"/>
</dbReference>
<evidence type="ECO:0000313" key="2">
    <source>
        <dbReference type="EMBL" id="KAA6342734.1"/>
    </source>
</evidence>